<dbReference type="PANTHER" id="PTHR11487">
    <property type="entry name" value="THIOESTERASE"/>
    <property type="match status" value="1"/>
</dbReference>
<evidence type="ECO:0000256" key="1">
    <source>
        <dbReference type="ARBA" id="ARBA00007169"/>
    </source>
</evidence>
<proteinExistence type="inferred from homology"/>
<dbReference type="InterPro" id="IPR001031">
    <property type="entry name" value="Thioesterase"/>
</dbReference>
<dbReference type="Gene3D" id="3.40.50.1820">
    <property type="entry name" value="alpha/beta hydrolase"/>
    <property type="match status" value="1"/>
</dbReference>
<organism evidence="5 6">
    <name type="scientific">Rhodococcus rhodnii</name>
    <dbReference type="NCBI Taxonomy" id="38312"/>
    <lineage>
        <taxon>Bacteria</taxon>
        <taxon>Bacillati</taxon>
        <taxon>Actinomycetota</taxon>
        <taxon>Actinomycetes</taxon>
        <taxon>Mycobacteriales</taxon>
        <taxon>Nocardiaceae</taxon>
        <taxon>Rhodococcus</taxon>
    </lineage>
</organism>
<dbReference type="AlphaFoldDB" id="A0A6P2CBM6"/>
<sequence length="235" mass="25320">MTTLLCFHHAGGAGTTFRSWQNDAAGSDLAVVAAQLPATRPLTGRRVHTDTAALVEHLVQTHAAELRGPHVLYGHSMGGLLAYLVARRIGGDPAFAASSALVVAASWSPRMRPSIDVDALTDTELVDLLIEIGGIPADLVARREWLAPMLPLLRDDLRMCGGYRHDPVADRVTVPLHVIGAEGDRLVRREQTDGWAALGTPVTIEYREGGHFFETDPQGLRSRVFEIARAAAEPA</sequence>
<evidence type="ECO:0000256" key="3">
    <source>
        <dbReference type="ARBA" id="ARBA00024293"/>
    </source>
</evidence>
<accession>A0A6P2CBM6</accession>
<evidence type="ECO:0000256" key="2">
    <source>
        <dbReference type="ARBA" id="ARBA00015007"/>
    </source>
</evidence>
<dbReference type="PANTHER" id="PTHR11487:SF0">
    <property type="entry name" value="S-ACYL FATTY ACID SYNTHASE THIOESTERASE, MEDIUM CHAIN"/>
    <property type="match status" value="1"/>
</dbReference>
<dbReference type="GO" id="GO:0008610">
    <property type="term" value="P:lipid biosynthetic process"/>
    <property type="evidence" value="ECO:0007669"/>
    <property type="project" value="TreeGrafter"/>
</dbReference>
<dbReference type="InterPro" id="IPR012223">
    <property type="entry name" value="TEII"/>
</dbReference>
<dbReference type="InterPro" id="IPR029058">
    <property type="entry name" value="AB_hydrolase_fold"/>
</dbReference>
<feature type="domain" description="Thioesterase" evidence="4">
    <location>
        <begin position="3"/>
        <end position="216"/>
    </location>
</feature>
<comment type="caution">
    <text evidence="5">The sequence shown here is derived from an EMBL/GenBank/DDBJ whole genome shotgun (WGS) entry which is preliminary data.</text>
</comment>
<evidence type="ECO:0000313" key="6">
    <source>
        <dbReference type="Proteomes" id="UP000471120"/>
    </source>
</evidence>
<evidence type="ECO:0000259" key="4">
    <source>
        <dbReference type="Pfam" id="PF00975"/>
    </source>
</evidence>
<dbReference type="SUPFAM" id="SSF53474">
    <property type="entry name" value="alpha/beta-Hydrolases"/>
    <property type="match status" value="1"/>
</dbReference>
<dbReference type="Pfam" id="PF00975">
    <property type="entry name" value="Thioesterase"/>
    <property type="match status" value="1"/>
</dbReference>
<name>A0A6P2CBM6_9NOCA</name>
<evidence type="ECO:0000313" key="5">
    <source>
        <dbReference type="EMBL" id="TXG90159.1"/>
    </source>
</evidence>
<dbReference type="EMBL" id="QRCM01000001">
    <property type="protein sequence ID" value="TXG90159.1"/>
    <property type="molecule type" value="Genomic_DNA"/>
</dbReference>
<protein>
    <recommendedName>
        <fullName evidence="2">Thioesterase TesA</fullName>
    </recommendedName>
</protein>
<comment type="catalytic activity">
    <reaction evidence="3">
        <text>a fatty acyl-CoA + H2O = a fatty acid + CoA + H(+)</text>
        <dbReference type="Rhea" id="RHEA:16781"/>
        <dbReference type="ChEBI" id="CHEBI:15377"/>
        <dbReference type="ChEBI" id="CHEBI:15378"/>
        <dbReference type="ChEBI" id="CHEBI:28868"/>
        <dbReference type="ChEBI" id="CHEBI:57287"/>
        <dbReference type="ChEBI" id="CHEBI:77636"/>
    </reaction>
</comment>
<comment type="similarity">
    <text evidence="1">Belongs to the thioesterase family.</text>
</comment>
<dbReference type="RefSeq" id="WP_010837464.1">
    <property type="nucleotide sequence ID" value="NZ_QRCM01000001.1"/>
</dbReference>
<gene>
    <name evidence="5" type="ORF">DW322_07920</name>
</gene>
<dbReference type="Proteomes" id="UP000471120">
    <property type="component" value="Unassembled WGS sequence"/>
</dbReference>
<reference evidence="5 6" key="1">
    <citation type="submission" date="2018-07" db="EMBL/GenBank/DDBJ databases">
        <title>Genome sequence of Rhodococcus rhodnii ATCC 35071 from Rhodnius prolixus.</title>
        <authorList>
            <person name="Patel V."/>
            <person name="Vogel K.J."/>
        </authorList>
    </citation>
    <scope>NUCLEOTIDE SEQUENCE [LARGE SCALE GENOMIC DNA]</scope>
    <source>
        <strain evidence="5 6">ATCC 35071</strain>
    </source>
</reference>